<dbReference type="Pfam" id="PF05402">
    <property type="entry name" value="PqqD"/>
    <property type="match status" value="1"/>
</dbReference>
<reference evidence="2" key="2">
    <citation type="submission" date="2010-04" db="EMBL/GenBank/DDBJ databases">
        <title>Genome sequence of Salinibacter ruber M8.</title>
        <authorList>
            <consortium name="Genoscope"/>
        </authorList>
    </citation>
    <scope>NUCLEOTIDE SEQUENCE [LARGE SCALE GENOMIC DNA]</scope>
    <source>
        <strain evidence="2">M8</strain>
    </source>
</reference>
<dbReference type="InterPro" id="IPR008792">
    <property type="entry name" value="PQQD"/>
</dbReference>
<dbReference type="AlphaFoldDB" id="D5H590"/>
<dbReference type="RefSeq" id="WP_013060763.1">
    <property type="nucleotide sequence ID" value="NC_014032.1"/>
</dbReference>
<name>D5H590_SALRM</name>
<accession>D5H590</accession>
<sequence>MASLDDSIAATDSFASAEVDDERILLDPETGTYYGLNPVGDHVLRMVEDADTERVSIRSVVDALHDTFPDEDYDRLSEDVLTFVDEMEDFDLLLVHD</sequence>
<proteinExistence type="predicted"/>
<gene>
    <name evidence="1" type="ordered locus">SRM_00274</name>
</gene>
<protein>
    <recommendedName>
        <fullName evidence="3">Coenzyme PQQ synthesis protein D (PqqD)</fullName>
    </recommendedName>
</protein>
<organism evidence="1 2">
    <name type="scientific">Salinibacter ruber (strain M8)</name>
    <dbReference type="NCBI Taxonomy" id="761659"/>
    <lineage>
        <taxon>Bacteria</taxon>
        <taxon>Pseudomonadati</taxon>
        <taxon>Rhodothermota</taxon>
        <taxon>Rhodothermia</taxon>
        <taxon>Rhodothermales</taxon>
        <taxon>Salinibacteraceae</taxon>
        <taxon>Salinibacter</taxon>
    </lineage>
</organism>
<dbReference type="Proteomes" id="UP000000933">
    <property type="component" value="Chromosome"/>
</dbReference>
<dbReference type="EMBL" id="FP565814">
    <property type="protein sequence ID" value="CBH23195.1"/>
    <property type="molecule type" value="Genomic_DNA"/>
</dbReference>
<dbReference type="Gene3D" id="1.10.10.1150">
    <property type="entry name" value="Coenzyme PQQ synthesis protein D (PqqD)"/>
    <property type="match status" value="1"/>
</dbReference>
<dbReference type="KEGG" id="srm:SRM_00274"/>
<reference evidence="1 2" key="1">
    <citation type="journal article" date="2010" name="ISME J.">
        <title>Fine-scale evolution: genomic, phenotypic and ecological differentiation in two coexisting Salinibacter ruber strains.</title>
        <authorList>
            <person name="Pena A."/>
            <person name="Teeling H."/>
            <person name="Huerta-Cepas J."/>
            <person name="Santos F."/>
            <person name="Yarza P."/>
            <person name="Brito-Echeverria J."/>
            <person name="Lucio M."/>
            <person name="Schmitt-Kopplin P."/>
            <person name="Meseguer I."/>
            <person name="Schenowitz C."/>
            <person name="Dossat C."/>
            <person name="Barbe V."/>
            <person name="Dopazo J."/>
            <person name="Rossello-Mora R."/>
            <person name="Schuler M."/>
            <person name="Glockner F.O."/>
            <person name="Amann R."/>
            <person name="Gabaldon T."/>
            <person name="Anton J."/>
        </authorList>
    </citation>
    <scope>NUCLEOTIDE SEQUENCE [LARGE SCALE GENOMIC DNA]</scope>
    <source>
        <strain evidence="1 2">M8</strain>
    </source>
</reference>
<dbReference type="InterPro" id="IPR041881">
    <property type="entry name" value="PqqD_sf"/>
</dbReference>
<dbReference type="HOGENOM" id="CLU_159325_2_4_10"/>
<evidence type="ECO:0008006" key="3">
    <source>
        <dbReference type="Google" id="ProtNLM"/>
    </source>
</evidence>
<evidence type="ECO:0000313" key="1">
    <source>
        <dbReference type="EMBL" id="CBH23195.1"/>
    </source>
</evidence>
<evidence type="ECO:0000313" key="2">
    <source>
        <dbReference type="Proteomes" id="UP000000933"/>
    </source>
</evidence>